<dbReference type="EMBL" id="JABFUD020000019">
    <property type="protein sequence ID" value="KAI5065599.1"/>
    <property type="molecule type" value="Genomic_DNA"/>
</dbReference>
<dbReference type="Proteomes" id="UP000886520">
    <property type="component" value="Chromosome 19"/>
</dbReference>
<reference evidence="2" key="1">
    <citation type="submission" date="2021-01" db="EMBL/GenBank/DDBJ databases">
        <title>Adiantum capillus-veneris genome.</title>
        <authorList>
            <person name="Fang Y."/>
            <person name="Liao Q."/>
        </authorList>
    </citation>
    <scope>NUCLEOTIDE SEQUENCE</scope>
    <source>
        <strain evidence="2">H3</strain>
        <tissue evidence="2">Leaf</tissue>
    </source>
</reference>
<feature type="signal peptide" evidence="1">
    <location>
        <begin position="1"/>
        <end position="27"/>
    </location>
</feature>
<evidence type="ECO:0000313" key="2">
    <source>
        <dbReference type="EMBL" id="KAI5065599.1"/>
    </source>
</evidence>
<accession>A0A9D4UCQ6</accession>
<comment type="caution">
    <text evidence="2">The sequence shown here is derived from an EMBL/GenBank/DDBJ whole genome shotgun (WGS) entry which is preliminary data.</text>
</comment>
<organism evidence="2 3">
    <name type="scientific">Adiantum capillus-veneris</name>
    <name type="common">Maidenhair fern</name>
    <dbReference type="NCBI Taxonomy" id="13818"/>
    <lineage>
        <taxon>Eukaryota</taxon>
        <taxon>Viridiplantae</taxon>
        <taxon>Streptophyta</taxon>
        <taxon>Embryophyta</taxon>
        <taxon>Tracheophyta</taxon>
        <taxon>Polypodiopsida</taxon>
        <taxon>Polypodiidae</taxon>
        <taxon>Polypodiales</taxon>
        <taxon>Pteridineae</taxon>
        <taxon>Pteridaceae</taxon>
        <taxon>Vittarioideae</taxon>
        <taxon>Adiantum</taxon>
    </lineage>
</organism>
<keyword evidence="1" id="KW-0732">Signal</keyword>
<gene>
    <name evidence="2" type="ORF">GOP47_0020294</name>
</gene>
<protein>
    <recommendedName>
        <fullName evidence="4">Secreted protein</fullName>
    </recommendedName>
</protein>
<sequence>MQPRAHPAFHASHMLVIFSLWLHLALLMDSFSNCGSLCGALKPSVDLLRSCHELSQSLSKALGTSVLSPRAALHEPSLANHDLAIGPPSNWPLMQCNSSAFKSHHWPHLPHQ</sequence>
<dbReference type="AlphaFoldDB" id="A0A9D4UCQ6"/>
<name>A0A9D4UCQ6_ADICA</name>
<feature type="chain" id="PRO_5039337759" description="Secreted protein" evidence="1">
    <location>
        <begin position="28"/>
        <end position="112"/>
    </location>
</feature>
<evidence type="ECO:0000313" key="3">
    <source>
        <dbReference type="Proteomes" id="UP000886520"/>
    </source>
</evidence>
<keyword evidence="3" id="KW-1185">Reference proteome</keyword>
<evidence type="ECO:0008006" key="4">
    <source>
        <dbReference type="Google" id="ProtNLM"/>
    </source>
</evidence>
<proteinExistence type="predicted"/>
<evidence type="ECO:0000256" key="1">
    <source>
        <dbReference type="SAM" id="SignalP"/>
    </source>
</evidence>